<dbReference type="Pfam" id="PF00149">
    <property type="entry name" value="Metallophos"/>
    <property type="match status" value="1"/>
</dbReference>
<dbReference type="Gene3D" id="3.60.21.10">
    <property type="match status" value="1"/>
</dbReference>
<protein>
    <submittedName>
        <fullName evidence="2">Phosphatase</fullName>
    </submittedName>
</protein>
<dbReference type="GO" id="GO:0030145">
    <property type="term" value="F:manganese ion binding"/>
    <property type="evidence" value="ECO:0007669"/>
    <property type="project" value="TreeGrafter"/>
</dbReference>
<dbReference type="PANTHER" id="PTHR16509">
    <property type="match status" value="1"/>
</dbReference>
<dbReference type="InterPro" id="IPR004843">
    <property type="entry name" value="Calcineurin-like_PHP"/>
</dbReference>
<evidence type="ECO:0000259" key="1">
    <source>
        <dbReference type="Pfam" id="PF00149"/>
    </source>
</evidence>
<dbReference type="GO" id="GO:0047734">
    <property type="term" value="F:CDP-glycerol diphosphatase activity"/>
    <property type="evidence" value="ECO:0007669"/>
    <property type="project" value="TreeGrafter"/>
</dbReference>
<dbReference type="RefSeq" id="WP_129332441.1">
    <property type="nucleotide sequence ID" value="NZ_SDVB01000238.1"/>
</dbReference>
<dbReference type="EMBL" id="SDVB01000238">
    <property type="protein sequence ID" value="RYC12011.1"/>
    <property type="molecule type" value="Genomic_DNA"/>
</dbReference>
<dbReference type="InterPro" id="IPR029052">
    <property type="entry name" value="Metallo-depent_PP-like"/>
</dbReference>
<dbReference type="GO" id="GO:0008663">
    <property type="term" value="F:2',3'-cyclic-nucleotide 2'-phosphodiesterase activity"/>
    <property type="evidence" value="ECO:0007669"/>
    <property type="project" value="TreeGrafter"/>
</dbReference>
<accession>A0A4Q2T224</accession>
<dbReference type="AlphaFoldDB" id="A0A4Q2T224"/>
<dbReference type="PANTHER" id="PTHR16509:SF8">
    <property type="entry name" value="MANGANESE-DEPENDENT ADP-RIBOSE_CDP-ALCOHOL DIPHOSPHATASE"/>
    <property type="match status" value="1"/>
</dbReference>
<organism evidence="2 3">
    <name type="scientific">Ciceribacter ferrooxidans</name>
    <dbReference type="NCBI Taxonomy" id="2509717"/>
    <lineage>
        <taxon>Bacteria</taxon>
        <taxon>Pseudomonadati</taxon>
        <taxon>Pseudomonadota</taxon>
        <taxon>Alphaproteobacteria</taxon>
        <taxon>Hyphomicrobiales</taxon>
        <taxon>Rhizobiaceae</taxon>
        <taxon>Ciceribacter</taxon>
    </lineage>
</organism>
<dbReference type="SUPFAM" id="SSF56300">
    <property type="entry name" value="Metallo-dependent phosphatases"/>
    <property type="match status" value="1"/>
</dbReference>
<reference evidence="2 3" key="1">
    <citation type="submission" date="2019-01" db="EMBL/GenBank/DDBJ databases">
        <authorList>
            <person name="Deng T."/>
        </authorList>
    </citation>
    <scope>NUCLEOTIDE SEQUENCE [LARGE SCALE GENOMIC DNA]</scope>
    <source>
        <strain evidence="2 3">F8825</strain>
    </source>
</reference>
<evidence type="ECO:0000313" key="2">
    <source>
        <dbReference type="EMBL" id="RYC12011.1"/>
    </source>
</evidence>
<sequence length="289" mass="31793">MTSSAPRLRFGIIADPQYAAAEPDLRLDRYFTKSLDKLAEAVRRFNAEELDFVLTLGDVIDRGFENFDAVLSVYAGLRHECLFLPGNHDFIVEEARLGEVHRRLGMAAPYYDLVRNGCRIVVIEGSDISLFAPPAADPRRAAAEEMLATLRRAGAANAQIWNGGVGEAQLAWLSGRLALAEEAGETVIVMGHYPLFPHNEHNLWNAEAVAGLLVRSPAVAAYFCGHNHAGNYGELGGTHFVNFRGMVDTERENAFALVEVFDDRIDITGFGREPSRSLGLPVTARRGWP</sequence>
<dbReference type="GO" id="GO:0047631">
    <property type="term" value="F:ADP-ribose diphosphatase activity"/>
    <property type="evidence" value="ECO:0007669"/>
    <property type="project" value="TreeGrafter"/>
</dbReference>
<evidence type="ECO:0000313" key="3">
    <source>
        <dbReference type="Proteomes" id="UP000291088"/>
    </source>
</evidence>
<keyword evidence="3" id="KW-1185">Reference proteome</keyword>
<feature type="domain" description="Calcineurin-like phosphoesterase" evidence="1">
    <location>
        <begin position="9"/>
        <end position="229"/>
    </location>
</feature>
<comment type="caution">
    <text evidence="2">The sequence shown here is derived from an EMBL/GenBank/DDBJ whole genome shotgun (WGS) entry which is preliminary data.</text>
</comment>
<gene>
    <name evidence="2" type="ORF">EUU22_13180</name>
</gene>
<name>A0A4Q2T224_9HYPH</name>
<dbReference type="Proteomes" id="UP000291088">
    <property type="component" value="Unassembled WGS sequence"/>
</dbReference>
<dbReference type="OrthoDB" id="9791866at2"/>
<proteinExistence type="predicted"/>